<gene>
    <name evidence="1" type="ORF">PXEA_LOCUS27234</name>
</gene>
<dbReference type="EMBL" id="CAAALY010246404">
    <property type="protein sequence ID" value="VEL33794.1"/>
    <property type="molecule type" value="Genomic_DNA"/>
</dbReference>
<sequence>MTRPTLFHFIDTRSANGRFASHAFIWVSLASIVLDSTRLNKIRPTLFLLGFVYPHPTAARLASPKLSSLLPLLSNCSYDHSYACLALFCSARPMLA</sequence>
<keyword evidence="2" id="KW-1185">Reference proteome</keyword>
<name>A0A3S5BPX9_9PLAT</name>
<dbReference type="Proteomes" id="UP000784294">
    <property type="component" value="Unassembled WGS sequence"/>
</dbReference>
<protein>
    <submittedName>
        <fullName evidence="1">Uncharacterized protein</fullName>
    </submittedName>
</protein>
<evidence type="ECO:0000313" key="1">
    <source>
        <dbReference type="EMBL" id="VEL33794.1"/>
    </source>
</evidence>
<accession>A0A3S5BPX9</accession>
<evidence type="ECO:0000313" key="2">
    <source>
        <dbReference type="Proteomes" id="UP000784294"/>
    </source>
</evidence>
<comment type="caution">
    <text evidence="1">The sequence shown here is derived from an EMBL/GenBank/DDBJ whole genome shotgun (WGS) entry which is preliminary data.</text>
</comment>
<organism evidence="1 2">
    <name type="scientific">Protopolystoma xenopodis</name>
    <dbReference type="NCBI Taxonomy" id="117903"/>
    <lineage>
        <taxon>Eukaryota</taxon>
        <taxon>Metazoa</taxon>
        <taxon>Spiralia</taxon>
        <taxon>Lophotrochozoa</taxon>
        <taxon>Platyhelminthes</taxon>
        <taxon>Monogenea</taxon>
        <taxon>Polyopisthocotylea</taxon>
        <taxon>Polystomatidea</taxon>
        <taxon>Polystomatidae</taxon>
        <taxon>Protopolystoma</taxon>
    </lineage>
</organism>
<reference evidence="1" key="1">
    <citation type="submission" date="2018-11" db="EMBL/GenBank/DDBJ databases">
        <authorList>
            <consortium name="Pathogen Informatics"/>
        </authorList>
    </citation>
    <scope>NUCLEOTIDE SEQUENCE</scope>
</reference>
<proteinExistence type="predicted"/>
<dbReference type="AlphaFoldDB" id="A0A3S5BPX9"/>